<evidence type="ECO:0000256" key="7">
    <source>
        <dbReference type="ARBA" id="ARBA00023180"/>
    </source>
</evidence>
<comment type="subcellular location">
    <subcellularLocation>
        <location evidence="1">Membrane</location>
        <topology evidence="1">Single-pass membrane protein</topology>
    </subcellularLocation>
</comment>
<sequence>MAPQPSPFGVLKVKRKRVFRQLRRLLKVRVWRSYTFREVAVLVVLLCALGGLFLGSHLFQWRKAPLIVHSELWEDRVAAGGSVVATEQTLWQDPPNPEGWAACTRPIEPYHRLERMLIGEMVIGKSGFLQVFLEGGLNQQRIGISNAVVVARLLNAVLVLPELDINPVWNDDSSFGEIFDVTHFITTLSDDVHVITSPPWGLHWNTREYFATGIRPNRVKDAPLHAPPEWYKDNVLPLLKEYGIVAIAPFSHRLAFDGLDANLQKLRCRANFEALRFIKPIRQLGDEIVQRMQSDRSGPEAPAGDPPGKARFLALHLRFDKDMAAHSACYFGGGWRERRELRRYREYAWQGRVEKVQHSEEELRRTGKCPMTPEETGLFLAGVGFSPDTRIYLASYDVYGGEARLAPLRTLFPHVRDKYALASAAELAWFEGHASRLAALDYHVLLQADVMVSAAAGNMHNVLGGHRMFLGPKKTINPDNVLLAQLWSNSSIGWKEFSERVHKGHASRVGQVKLRKKGQSIYTYPGPDCMCSPETNETYRT</sequence>
<evidence type="ECO:0000256" key="3">
    <source>
        <dbReference type="ARBA" id="ARBA00022679"/>
    </source>
</evidence>
<keyword evidence="3 11" id="KW-0808">Transferase</keyword>
<evidence type="ECO:0000256" key="2">
    <source>
        <dbReference type="ARBA" id="ARBA00007737"/>
    </source>
</evidence>
<evidence type="ECO:0000256" key="9">
    <source>
        <dbReference type="ARBA" id="ARBA00023277"/>
    </source>
</evidence>
<keyword evidence="8" id="KW-0294">Fucose metabolism</keyword>
<evidence type="ECO:0000313" key="11">
    <source>
        <dbReference type="EMBL" id="GAQ78734.1"/>
    </source>
</evidence>
<keyword evidence="11" id="KW-0328">Glycosyltransferase</keyword>
<dbReference type="OMA" id="LPMDIQH"/>
<keyword evidence="9" id="KW-0119">Carbohydrate metabolism</keyword>
<gene>
    <name evidence="11" type="ORF">KFL_000180170</name>
</gene>
<dbReference type="GO" id="GO:0006004">
    <property type="term" value="P:fucose metabolic process"/>
    <property type="evidence" value="ECO:0007669"/>
    <property type="project" value="UniProtKB-KW"/>
</dbReference>
<evidence type="ECO:0000256" key="5">
    <source>
        <dbReference type="ARBA" id="ARBA00022989"/>
    </source>
</evidence>
<dbReference type="InterPro" id="IPR024709">
    <property type="entry name" value="FucosylTrfase_pln"/>
</dbReference>
<evidence type="ECO:0000313" key="12">
    <source>
        <dbReference type="Proteomes" id="UP000054558"/>
    </source>
</evidence>
<dbReference type="PANTHER" id="PTHR31933">
    <property type="entry name" value="O-FUCOSYLTRANSFERASE 2-RELATED"/>
    <property type="match status" value="1"/>
</dbReference>
<organism evidence="11 12">
    <name type="scientific">Klebsormidium nitens</name>
    <name type="common">Green alga</name>
    <name type="synonym">Ulothrix nitens</name>
    <dbReference type="NCBI Taxonomy" id="105231"/>
    <lineage>
        <taxon>Eukaryota</taxon>
        <taxon>Viridiplantae</taxon>
        <taxon>Streptophyta</taxon>
        <taxon>Klebsormidiophyceae</taxon>
        <taxon>Klebsormidiales</taxon>
        <taxon>Klebsormidiaceae</taxon>
        <taxon>Klebsormidium</taxon>
    </lineage>
</organism>
<dbReference type="EMBL" id="DF236967">
    <property type="protein sequence ID" value="GAQ78734.1"/>
    <property type="molecule type" value="Genomic_DNA"/>
</dbReference>
<dbReference type="GO" id="GO:0016757">
    <property type="term" value="F:glycosyltransferase activity"/>
    <property type="evidence" value="ECO:0007669"/>
    <property type="project" value="UniProtKB-KW"/>
</dbReference>
<dbReference type="OrthoDB" id="1882547at2759"/>
<proteinExistence type="inferred from homology"/>
<dbReference type="Pfam" id="PF10250">
    <property type="entry name" value="O-FucT"/>
    <property type="match status" value="1"/>
</dbReference>
<accession>A0A1Y1HJL0</accession>
<dbReference type="GO" id="GO:0016020">
    <property type="term" value="C:membrane"/>
    <property type="evidence" value="ECO:0007669"/>
    <property type="project" value="UniProtKB-SubCell"/>
</dbReference>
<evidence type="ECO:0000256" key="4">
    <source>
        <dbReference type="ARBA" id="ARBA00022692"/>
    </source>
</evidence>
<dbReference type="AlphaFoldDB" id="A0A1Y1HJL0"/>
<name>A0A1Y1HJL0_KLENI</name>
<evidence type="ECO:0000256" key="10">
    <source>
        <dbReference type="ARBA" id="ARBA00030350"/>
    </source>
</evidence>
<evidence type="ECO:0000256" key="6">
    <source>
        <dbReference type="ARBA" id="ARBA00023136"/>
    </source>
</evidence>
<keyword evidence="12" id="KW-1185">Reference proteome</keyword>
<dbReference type="PIRSF" id="PIRSF009360">
    <property type="entry name" value="UCP009360"/>
    <property type="match status" value="1"/>
</dbReference>
<dbReference type="InterPro" id="IPR019378">
    <property type="entry name" value="GDP-Fuc_O-FucTrfase"/>
</dbReference>
<dbReference type="CDD" id="cd11299">
    <property type="entry name" value="O-FucT_plant"/>
    <property type="match status" value="1"/>
</dbReference>
<dbReference type="Proteomes" id="UP000054558">
    <property type="component" value="Unassembled WGS sequence"/>
</dbReference>
<reference evidence="11 12" key="1">
    <citation type="journal article" date="2014" name="Nat. Commun.">
        <title>Klebsormidium flaccidum genome reveals primary factors for plant terrestrial adaptation.</title>
        <authorList>
            <person name="Hori K."/>
            <person name="Maruyama F."/>
            <person name="Fujisawa T."/>
            <person name="Togashi T."/>
            <person name="Yamamoto N."/>
            <person name="Seo M."/>
            <person name="Sato S."/>
            <person name="Yamada T."/>
            <person name="Mori H."/>
            <person name="Tajima N."/>
            <person name="Moriyama T."/>
            <person name="Ikeuchi M."/>
            <person name="Watanabe M."/>
            <person name="Wada H."/>
            <person name="Kobayashi K."/>
            <person name="Saito M."/>
            <person name="Masuda T."/>
            <person name="Sasaki-Sekimoto Y."/>
            <person name="Mashiguchi K."/>
            <person name="Awai K."/>
            <person name="Shimojima M."/>
            <person name="Masuda S."/>
            <person name="Iwai M."/>
            <person name="Nobusawa T."/>
            <person name="Narise T."/>
            <person name="Kondo S."/>
            <person name="Saito H."/>
            <person name="Sato R."/>
            <person name="Murakawa M."/>
            <person name="Ihara Y."/>
            <person name="Oshima-Yamada Y."/>
            <person name="Ohtaka K."/>
            <person name="Satoh M."/>
            <person name="Sonobe K."/>
            <person name="Ishii M."/>
            <person name="Ohtani R."/>
            <person name="Kanamori-Sato M."/>
            <person name="Honoki R."/>
            <person name="Miyazaki D."/>
            <person name="Mochizuki H."/>
            <person name="Umetsu J."/>
            <person name="Higashi K."/>
            <person name="Shibata D."/>
            <person name="Kamiya Y."/>
            <person name="Sato N."/>
            <person name="Nakamura Y."/>
            <person name="Tabata S."/>
            <person name="Ida S."/>
            <person name="Kurokawa K."/>
            <person name="Ohta H."/>
        </authorList>
    </citation>
    <scope>NUCLEOTIDE SEQUENCE [LARGE SCALE GENOMIC DNA]</scope>
    <source>
        <strain evidence="11 12">NIES-2285</strain>
    </source>
</reference>
<keyword evidence="6" id="KW-0472">Membrane</keyword>
<evidence type="ECO:0000256" key="1">
    <source>
        <dbReference type="ARBA" id="ARBA00004167"/>
    </source>
</evidence>
<keyword evidence="4" id="KW-0812">Transmembrane</keyword>
<comment type="similarity">
    <text evidence="2">Belongs to the glycosyltransferase GT106 family.</text>
</comment>
<keyword evidence="7" id="KW-0325">Glycoprotein</keyword>
<keyword evidence="5" id="KW-1133">Transmembrane helix</keyword>
<dbReference type="InterPro" id="IPR052272">
    <property type="entry name" value="GT106_glycosyltransferase"/>
</dbReference>
<dbReference type="PANTHER" id="PTHR31933:SF5">
    <property type="entry name" value="O-FUCOSYLTRANSFERASE 31"/>
    <property type="match status" value="1"/>
</dbReference>
<evidence type="ECO:0000256" key="8">
    <source>
        <dbReference type="ARBA" id="ARBA00023253"/>
    </source>
</evidence>
<protein>
    <recommendedName>
        <fullName evidence="10">O-fucosyltransferase family protein</fullName>
    </recommendedName>
</protein>